<sequence>MLSDCIREMRRTFDEYRGSGVEMSPEGVEGHLLKLRALEIEARNMEERLALLAPLRRHEPILPENVVPFRRSP</sequence>
<evidence type="ECO:0000313" key="1">
    <source>
        <dbReference type="EMBL" id="MDQ0439931.1"/>
    </source>
</evidence>
<proteinExistence type="predicted"/>
<dbReference type="RefSeq" id="WP_266350805.1">
    <property type="nucleotide sequence ID" value="NZ_JAPKNG010000006.1"/>
</dbReference>
<comment type="caution">
    <text evidence="1">The sequence shown here is derived from an EMBL/GenBank/DDBJ whole genome shotgun (WGS) entry which is preliminary data.</text>
</comment>
<dbReference type="Proteomes" id="UP001241603">
    <property type="component" value="Unassembled WGS sequence"/>
</dbReference>
<evidence type="ECO:0000313" key="2">
    <source>
        <dbReference type="Proteomes" id="UP001241603"/>
    </source>
</evidence>
<name>A0ABU0HEJ6_9HYPH</name>
<accession>A0ABU0HEJ6</accession>
<keyword evidence="2" id="KW-1185">Reference proteome</keyword>
<dbReference type="EMBL" id="JAUSVO010000006">
    <property type="protein sequence ID" value="MDQ0439931.1"/>
    <property type="molecule type" value="Genomic_DNA"/>
</dbReference>
<gene>
    <name evidence="1" type="ORF">QO014_004337</name>
</gene>
<evidence type="ECO:0008006" key="3">
    <source>
        <dbReference type="Google" id="ProtNLM"/>
    </source>
</evidence>
<reference evidence="1 2" key="1">
    <citation type="submission" date="2023-07" db="EMBL/GenBank/DDBJ databases">
        <title>Genomic Encyclopedia of Type Strains, Phase IV (KMG-IV): sequencing the most valuable type-strain genomes for metagenomic binning, comparative biology and taxonomic classification.</title>
        <authorList>
            <person name="Goeker M."/>
        </authorList>
    </citation>
    <scope>NUCLEOTIDE SEQUENCE [LARGE SCALE GENOMIC DNA]</scope>
    <source>
        <strain evidence="1 2">B6-8</strain>
    </source>
</reference>
<organism evidence="1 2">
    <name type="scientific">Kaistia dalseonensis</name>
    <dbReference type="NCBI Taxonomy" id="410840"/>
    <lineage>
        <taxon>Bacteria</taxon>
        <taxon>Pseudomonadati</taxon>
        <taxon>Pseudomonadota</taxon>
        <taxon>Alphaproteobacteria</taxon>
        <taxon>Hyphomicrobiales</taxon>
        <taxon>Kaistiaceae</taxon>
        <taxon>Kaistia</taxon>
    </lineage>
</organism>
<protein>
    <recommendedName>
        <fullName evidence="3">Transposase</fullName>
    </recommendedName>
</protein>